<feature type="compositionally biased region" description="Low complexity" evidence="1">
    <location>
        <begin position="198"/>
        <end position="208"/>
    </location>
</feature>
<keyword evidence="4" id="KW-1185">Reference proteome</keyword>
<feature type="compositionally biased region" description="Low complexity" evidence="1">
    <location>
        <begin position="398"/>
        <end position="409"/>
    </location>
</feature>
<dbReference type="Proteomes" id="UP000193411">
    <property type="component" value="Unassembled WGS sequence"/>
</dbReference>
<organism evidence="3 4">
    <name type="scientific">Catenaria anguillulae PL171</name>
    <dbReference type="NCBI Taxonomy" id="765915"/>
    <lineage>
        <taxon>Eukaryota</taxon>
        <taxon>Fungi</taxon>
        <taxon>Fungi incertae sedis</taxon>
        <taxon>Blastocladiomycota</taxon>
        <taxon>Blastocladiomycetes</taxon>
        <taxon>Blastocladiales</taxon>
        <taxon>Catenariaceae</taxon>
        <taxon>Catenaria</taxon>
    </lineage>
</organism>
<feature type="compositionally biased region" description="Low complexity" evidence="1">
    <location>
        <begin position="112"/>
        <end position="126"/>
    </location>
</feature>
<sequence length="674" mass="71346">MWLVFGHRLLEDLTVTTLSLDGVSSSDTFLMYSVSNFIIVTMRDCGIVNDMVFGLANKVSVGALYAAELPFDDKLALAAFSDPIPSSSSPTSPKGTSPPQAPQPIIATAVASSPTTPATLSPPVASQTLSPSSPPKLEFSQLPSSGSRLLSPLTLSDPYSPITTSEVPPPHAAPIGSAVPVQQPLHLAPSTLSAGNTSQRSQRSRSGSALKHELVVSECSLSDVAIESQATEASVETPGQEPRDVTAGHGKPGSFASGSTPAITAPAGGGHSASAHASDAARQDGHSGASGHGDPHGDGLTVSEGGLMLSIASISMPVLATSMSFSTTASSQTPMLPESPSSPPTWSHGSKPAPSPISTIRNNLPRIGSVPLHTPPNRDPPCQSSALSLLPSVTLLQQQQHQQSRQVSSPTSATPGVTPSSAPLPPLLALWTEELREQVARTEHSLVARIATMISMFAAFALEAHFHVERPNWNYRLALLAGLTASAAIAQIAVLWILGSKVHRFNELLLRVWRKREKKFEEWRSKRGGRPVGGGGGGALATPTASMTGVGQTTSVRSIKWTDSESIMSTASLPDPQSSNVSLSTTASTAALEPRAIESSTQQQSTKKKSKSRSKEKEAEKREQRRRRESKRRFERLHLVRFWNSDFSVATSPTLIVMLVLFATVSRFQPEERV</sequence>
<feature type="transmembrane region" description="Helical" evidence="2">
    <location>
        <begin position="478"/>
        <end position="498"/>
    </location>
</feature>
<keyword evidence="2" id="KW-0812">Transmembrane</keyword>
<feature type="compositionally biased region" description="Polar residues" evidence="1">
    <location>
        <begin position="543"/>
        <end position="553"/>
    </location>
</feature>
<keyword evidence="2" id="KW-0472">Membrane</keyword>
<feature type="region of interest" description="Disordered" evidence="1">
    <location>
        <begin position="229"/>
        <end position="302"/>
    </location>
</feature>
<feature type="compositionally biased region" description="Gly residues" evidence="1">
    <location>
        <begin position="530"/>
        <end position="539"/>
    </location>
</feature>
<feature type="region of interest" description="Disordered" evidence="1">
    <location>
        <begin position="189"/>
        <end position="211"/>
    </location>
</feature>
<accession>A0A1Y2HLY1</accession>
<feature type="region of interest" description="Disordered" evidence="1">
    <location>
        <begin position="524"/>
        <end position="553"/>
    </location>
</feature>
<evidence type="ECO:0008006" key="5">
    <source>
        <dbReference type="Google" id="ProtNLM"/>
    </source>
</evidence>
<evidence type="ECO:0000313" key="3">
    <source>
        <dbReference type="EMBL" id="ORZ35585.1"/>
    </source>
</evidence>
<feature type="region of interest" description="Disordered" evidence="1">
    <location>
        <begin position="329"/>
        <end position="385"/>
    </location>
</feature>
<protein>
    <recommendedName>
        <fullName evidence="5">Transmembrane protein</fullName>
    </recommendedName>
</protein>
<dbReference type="AlphaFoldDB" id="A0A1Y2HLY1"/>
<feature type="region of interest" description="Disordered" evidence="1">
    <location>
        <begin position="398"/>
        <end position="421"/>
    </location>
</feature>
<evidence type="ECO:0000256" key="1">
    <source>
        <dbReference type="SAM" id="MobiDB-lite"/>
    </source>
</evidence>
<keyword evidence="2" id="KW-1133">Transmembrane helix</keyword>
<evidence type="ECO:0000256" key="2">
    <source>
        <dbReference type="SAM" id="Phobius"/>
    </source>
</evidence>
<feature type="region of interest" description="Disordered" evidence="1">
    <location>
        <begin position="112"/>
        <end position="177"/>
    </location>
</feature>
<feature type="region of interest" description="Disordered" evidence="1">
    <location>
        <begin position="569"/>
        <end position="630"/>
    </location>
</feature>
<name>A0A1Y2HLY1_9FUNG</name>
<feature type="compositionally biased region" description="Polar residues" evidence="1">
    <location>
        <begin position="569"/>
        <end position="589"/>
    </location>
</feature>
<comment type="caution">
    <text evidence="3">The sequence shown here is derived from an EMBL/GenBank/DDBJ whole genome shotgun (WGS) entry which is preliminary data.</text>
</comment>
<feature type="compositionally biased region" description="Basic and acidic residues" evidence="1">
    <location>
        <begin position="613"/>
        <end position="623"/>
    </location>
</feature>
<dbReference type="OrthoDB" id="10676562at2759"/>
<dbReference type="EMBL" id="MCFL01000021">
    <property type="protein sequence ID" value="ORZ35585.1"/>
    <property type="molecule type" value="Genomic_DNA"/>
</dbReference>
<feature type="compositionally biased region" description="Low complexity" evidence="1">
    <location>
        <begin position="140"/>
        <end position="156"/>
    </location>
</feature>
<gene>
    <name evidence="3" type="ORF">BCR44DRAFT_66734</name>
</gene>
<feature type="transmembrane region" description="Helical" evidence="2">
    <location>
        <begin position="446"/>
        <end position="466"/>
    </location>
</feature>
<evidence type="ECO:0000313" key="4">
    <source>
        <dbReference type="Proteomes" id="UP000193411"/>
    </source>
</evidence>
<proteinExistence type="predicted"/>
<reference evidence="3 4" key="1">
    <citation type="submission" date="2016-07" db="EMBL/GenBank/DDBJ databases">
        <title>Pervasive Adenine N6-methylation of Active Genes in Fungi.</title>
        <authorList>
            <consortium name="DOE Joint Genome Institute"/>
            <person name="Mondo S.J."/>
            <person name="Dannebaum R.O."/>
            <person name="Kuo R.C."/>
            <person name="Labutti K."/>
            <person name="Haridas S."/>
            <person name="Kuo A."/>
            <person name="Salamov A."/>
            <person name="Ahrendt S.R."/>
            <person name="Lipzen A."/>
            <person name="Sullivan W."/>
            <person name="Andreopoulos W.B."/>
            <person name="Clum A."/>
            <person name="Lindquist E."/>
            <person name="Daum C."/>
            <person name="Ramamoorthy G.K."/>
            <person name="Gryganskyi A."/>
            <person name="Culley D."/>
            <person name="Magnuson J.K."/>
            <person name="James T.Y."/>
            <person name="O'Malley M.A."/>
            <person name="Stajich J.E."/>
            <person name="Spatafora J.W."/>
            <person name="Visel A."/>
            <person name="Grigoriev I.V."/>
        </authorList>
    </citation>
    <scope>NUCLEOTIDE SEQUENCE [LARGE SCALE GENOMIC DNA]</scope>
    <source>
        <strain evidence="3 4">PL171</strain>
    </source>
</reference>